<evidence type="ECO:0000256" key="2">
    <source>
        <dbReference type="ARBA" id="ARBA00022801"/>
    </source>
</evidence>
<feature type="compositionally biased region" description="Basic residues" evidence="3">
    <location>
        <begin position="519"/>
        <end position="543"/>
    </location>
</feature>
<feature type="compositionally biased region" description="Acidic residues" evidence="3">
    <location>
        <begin position="485"/>
        <end position="514"/>
    </location>
</feature>
<comment type="similarity">
    <text evidence="1">Belongs to the DNase II family.</text>
</comment>
<keyword evidence="4" id="KW-1133">Transmembrane helix</keyword>
<feature type="compositionally biased region" description="Basic residues" evidence="3">
    <location>
        <begin position="470"/>
        <end position="481"/>
    </location>
</feature>
<feature type="region of interest" description="Disordered" evidence="3">
    <location>
        <begin position="464"/>
        <end position="557"/>
    </location>
</feature>
<gene>
    <name evidence="5" type="ORF">Cvel_7347</name>
</gene>
<feature type="transmembrane region" description="Helical" evidence="4">
    <location>
        <begin position="65"/>
        <end position="86"/>
    </location>
</feature>
<dbReference type="Pfam" id="PF03265">
    <property type="entry name" value="DNase_II"/>
    <property type="match status" value="1"/>
</dbReference>
<keyword evidence="2" id="KW-0378">Hydrolase</keyword>
<organism evidence="5">
    <name type="scientific">Chromera velia CCMP2878</name>
    <dbReference type="NCBI Taxonomy" id="1169474"/>
    <lineage>
        <taxon>Eukaryota</taxon>
        <taxon>Sar</taxon>
        <taxon>Alveolata</taxon>
        <taxon>Colpodellida</taxon>
        <taxon>Chromeraceae</taxon>
        <taxon>Chromera</taxon>
    </lineage>
</organism>
<evidence type="ECO:0000313" key="5">
    <source>
        <dbReference type="EMBL" id="CEM44957.1"/>
    </source>
</evidence>
<name>A0A0G4HLC1_9ALVE</name>
<feature type="region of interest" description="Disordered" evidence="3">
    <location>
        <begin position="1"/>
        <end position="26"/>
    </location>
</feature>
<proteinExistence type="inferred from homology"/>
<feature type="compositionally biased region" description="Acidic residues" evidence="3">
    <location>
        <begin position="547"/>
        <end position="557"/>
    </location>
</feature>
<dbReference type="AlphaFoldDB" id="A0A0G4HLC1"/>
<feature type="compositionally biased region" description="Polar residues" evidence="3">
    <location>
        <begin position="1"/>
        <end position="14"/>
    </location>
</feature>
<sequence length="557" mass="60118">MISTTPDNPSFLQQHRSDGANPEAETGGDEIICREHTTGAGPTVATPLRPAPEALETRSFMSGPYAIAVGILVIAAVIVAAGAVLLNAKKIEYGCRDEQGNLIDWMVAIKHPGGGSYSYFSPDQATKGLQTSKFDLLDAKGGAITKTIQQIFEGKKDLIFGEYNDQTNSRRMLSSLLPEALMAPLRRLRGEKETGHAGAPSSIWSEFEAQSHGSCGHSKGVIAMAPSGGFWLLHSVPTWPDSGSGSKYAGFPESQTVYGQSFLCVSIPSKESEAVANQLSLIHPYFSNVNVPKGADKVAPRLVEVLEGDFVRKSDDAQSSNVQSIKTQGGMTVTSVAKTGFYADDLDDSNPQADIYYGLVAPALKTNLATETWLRGDHFGKACKGDYQVTDIISIELDDDTHWTSTQDHSKWAVSTVDKNPYVCVGGVNRMRSQQRRGGGTVCIKNAGLHAAFYGLIDERDTCPGEGNAKKGRGGKASKKTKKDEEEEEDPEEEEEDPEEDEEEPEGEEEEEEVVEKKSKGKSGKGKGKGKGKKAGKGSKKGKKKDEEEENDDVEDE</sequence>
<evidence type="ECO:0000256" key="1">
    <source>
        <dbReference type="ARBA" id="ARBA00007527"/>
    </source>
</evidence>
<dbReference type="EMBL" id="CDMZ01003058">
    <property type="protein sequence ID" value="CEM44957.1"/>
    <property type="molecule type" value="Genomic_DNA"/>
</dbReference>
<dbReference type="PANTHER" id="PTHR10858:SF23">
    <property type="entry name" value="DEOXYRIBONUCLEASE II"/>
    <property type="match status" value="1"/>
</dbReference>
<dbReference type="PANTHER" id="PTHR10858">
    <property type="entry name" value="DEOXYRIBONUCLEASE II"/>
    <property type="match status" value="1"/>
</dbReference>
<evidence type="ECO:0000256" key="4">
    <source>
        <dbReference type="SAM" id="Phobius"/>
    </source>
</evidence>
<protein>
    <submittedName>
        <fullName evidence="5">Uncharacterized protein</fullName>
    </submittedName>
</protein>
<evidence type="ECO:0000256" key="3">
    <source>
        <dbReference type="SAM" id="MobiDB-lite"/>
    </source>
</evidence>
<dbReference type="CDD" id="cd09121">
    <property type="entry name" value="PLDc_DNaseII_2"/>
    <property type="match status" value="1"/>
</dbReference>
<keyword evidence="4" id="KW-0812">Transmembrane</keyword>
<dbReference type="VEuPathDB" id="CryptoDB:Cvel_7347"/>
<dbReference type="GO" id="GO:0004531">
    <property type="term" value="F:deoxyribonuclease II activity"/>
    <property type="evidence" value="ECO:0007669"/>
    <property type="project" value="InterPro"/>
</dbReference>
<accession>A0A0G4HLC1</accession>
<dbReference type="InterPro" id="IPR004947">
    <property type="entry name" value="DNase_II"/>
</dbReference>
<reference evidence="5" key="1">
    <citation type="submission" date="2014-11" db="EMBL/GenBank/DDBJ databases">
        <authorList>
            <person name="Otto D Thomas"/>
            <person name="Naeem Raeece"/>
        </authorList>
    </citation>
    <scope>NUCLEOTIDE SEQUENCE</scope>
</reference>
<keyword evidence="4" id="KW-0472">Membrane</keyword>